<dbReference type="Proteomes" id="UP000282423">
    <property type="component" value="Unassembled WGS sequence"/>
</dbReference>
<evidence type="ECO:0000313" key="1">
    <source>
        <dbReference type="EMBL" id="RKO68506.1"/>
    </source>
</evidence>
<dbReference type="EMBL" id="RBWS01000029">
    <property type="protein sequence ID" value="RKO68506.1"/>
    <property type="molecule type" value="Genomic_DNA"/>
</dbReference>
<keyword evidence="1" id="KW-0808">Transferase</keyword>
<dbReference type="AlphaFoldDB" id="A0A420VQB1"/>
<evidence type="ECO:0000313" key="2">
    <source>
        <dbReference type="Proteomes" id="UP000282423"/>
    </source>
</evidence>
<gene>
    <name evidence="1" type="ORF">D7322_26580</name>
</gene>
<comment type="caution">
    <text evidence="1">The sequence shown here is derived from an EMBL/GenBank/DDBJ whole genome shotgun (WGS) entry which is preliminary data.</text>
</comment>
<dbReference type="Gene3D" id="3.10.450.620">
    <property type="entry name" value="JHP933, nucleotidyltransferase-like core domain"/>
    <property type="match status" value="1"/>
</dbReference>
<proteinExistence type="predicted"/>
<reference evidence="1 2" key="1">
    <citation type="submission" date="2018-10" db="EMBL/GenBank/DDBJ databases">
        <title>Sphingobacterium sp. M05W1-28.</title>
        <authorList>
            <person name="Cai H."/>
        </authorList>
    </citation>
    <scope>NUCLEOTIDE SEQUENCE [LARGE SCALE GENOMIC DNA]</scope>
    <source>
        <strain evidence="1 2">M05W1-28</strain>
    </source>
</reference>
<dbReference type="Pfam" id="PF08843">
    <property type="entry name" value="AbiEii"/>
    <property type="match status" value="1"/>
</dbReference>
<name>A0A420VQB1_9SPHI</name>
<organism evidence="1 2">
    <name type="scientific">Sphingobacterium puteale</name>
    <dbReference type="NCBI Taxonomy" id="2420510"/>
    <lineage>
        <taxon>Bacteria</taxon>
        <taxon>Pseudomonadati</taxon>
        <taxon>Bacteroidota</taxon>
        <taxon>Sphingobacteriia</taxon>
        <taxon>Sphingobacteriales</taxon>
        <taxon>Sphingobacteriaceae</taxon>
        <taxon>Sphingobacterium</taxon>
    </lineage>
</organism>
<dbReference type="OrthoDB" id="1550603at2"/>
<dbReference type="RefSeq" id="WP_121127206.1">
    <property type="nucleotide sequence ID" value="NZ_RBWS01000029.1"/>
</dbReference>
<dbReference type="InterPro" id="IPR014942">
    <property type="entry name" value="AbiEii"/>
</dbReference>
<dbReference type="GO" id="GO:0016740">
    <property type="term" value="F:transferase activity"/>
    <property type="evidence" value="ECO:0007669"/>
    <property type="project" value="UniProtKB-KW"/>
</dbReference>
<keyword evidence="2" id="KW-1185">Reference proteome</keyword>
<sequence>MSKKEEYAEQVRLLIRLLPIIDKEDCFALKGGTAINLFYRDLPRLSVDIDLLYLPMEDRDASLENIRAALARITDSIKKSIAGAQVQNTTLQQDNSLRIIVSLNDVRVKIELSPVIRGSLFPAVRMEVRPQVEKEFGYAEMLVASHPDLYAGKLCAALDRQHPRDLFDVKQLYENEGLTEELRKTFLVFLISHFRPMAELLNPNRKDISGIYEMEFAQMAEIEVSLEELLSVREKLIADINKEMTDSERKFLLSVKNKTPDWALLGLDAALVSELPSVKWRLINLNKMSENKHVTAYKNLEAVLYP</sequence>
<accession>A0A420VQB1</accession>
<protein>
    <submittedName>
        <fullName evidence="1">Nucleotidyl transferase AbiEii/AbiGii toxin family protein</fullName>
    </submittedName>
</protein>